<evidence type="ECO:0000313" key="3">
    <source>
        <dbReference type="Proteomes" id="UP001215280"/>
    </source>
</evidence>
<sequence>MRAGISSCKLRKGEWRKREEGATRRESDRFTESKYTAPPRARNTLGFVVDLNHGEQRLEHVLFFTQYKRTNILATELSSHPTLPPGEFIPNRYIVMLKSPEQRDDHIEQLKARVEDESLLELKIRNSGKMYGVTLPSEVLEWVKSREEVASVSQDRKAKLS</sequence>
<dbReference type="EMBL" id="JARJLG010000271">
    <property type="protein sequence ID" value="KAJ7721182.1"/>
    <property type="molecule type" value="Genomic_DNA"/>
</dbReference>
<feature type="compositionally biased region" description="Basic and acidic residues" evidence="1">
    <location>
        <begin position="16"/>
        <end position="32"/>
    </location>
</feature>
<dbReference type="Proteomes" id="UP001215280">
    <property type="component" value="Unassembled WGS sequence"/>
</dbReference>
<protein>
    <submittedName>
        <fullName evidence="2">Uncharacterized protein</fullName>
    </submittedName>
</protein>
<evidence type="ECO:0000256" key="1">
    <source>
        <dbReference type="SAM" id="MobiDB-lite"/>
    </source>
</evidence>
<gene>
    <name evidence="2" type="ORF">DFH07DRAFT_784199</name>
</gene>
<comment type="caution">
    <text evidence="2">The sequence shown here is derived from an EMBL/GenBank/DDBJ whole genome shotgun (WGS) entry which is preliminary data.</text>
</comment>
<feature type="region of interest" description="Disordered" evidence="1">
    <location>
        <begin position="16"/>
        <end position="36"/>
    </location>
</feature>
<reference evidence="2" key="1">
    <citation type="submission" date="2023-03" db="EMBL/GenBank/DDBJ databases">
        <title>Massive genome expansion in bonnet fungi (Mycena s.s.) driven by repeated elements and novel gene families across ecological guilds.</title>
        <authorList>
            <consortium name="Lawrence Berkeley National Laboratory"/>
            <person name="Harder C.B."/>
            <person name="Miyauchi S."/>
            <person name="Viragh M."/>
            <person name="Kuo A."/>
            <person name="Thoen E."/>
            <person name="Andreopoulos B."/>
            <person name="Lu D."/>
            <person name="Skrede I."/>
            <person name="Drula E."/>
            <person name="Henrissat B."/>
            <person name="Morin E."/>
            <person name="Kohler A."/>
            <person name="Barry K."/>
            <person name="LaButti K."/>
            <person name="Morin E."/>
            <person name="Salamov A."/>
            <person name="Lipzen A."/>
            <person name="Mereny Z."/>
            <person name="Hegedus B."/>
            <person name="Baldrian P."/>
            <person name="Stursova M."/>
            <person name="Weitz H."/>
            <person name="Taylor A."/>
            <person name="Grigoriev I.V."/>
            <person name="Nagy L.G."/>
            <person name="Martin F."/>
            <person name="Kauserud H."/>
        </authorList>
    </citation>
    <scope>NUCLEOTIDE SEQUENCE</scope>
    <source>
        <strain evidence="2">CBHHK188m</strain>
    </source>
</reference>
<accession>A0AAD7HHZ4</accession>
<organism evidence="2 3">
    <name type="scientific">Mycena maculata</name>
    <dbReference type="NCBI Taxonomy" id="230809"/>
    <lineage>
        <taxon>Eukaryota</taxon>
        <taxon>Fungi</taxon>
        <taxon>Dikarya</taxon>
        <taxon>Basidiomycota</taxon>
        <taxon>Agaricomycotina</taxon>
        <taxon>Agaricomycetes</taxon>
        <taxon>Agaricomycetidae</taxon>
        <taxon>Agaricales</taxon>
        <taxon>Marasmiineae</taxon>
        <taxon>Mycenaceae</taxon>
        <taxon>Mycena</taxon>
    </lineage>
</organism>
<dbReference type="SUPFAM" id="SSF54897">
    <property type="entry name" value="Protease propeptides/inhibitors"/>
    <property type="match status" value="1"/>
</dbReference>
<proteinExistence type="predicted"/>
<name>A0AAD7HHZ4_9AGAR</name>
<keyword evidence="3" id="KW-1185">Reference proteome</keyword>
<evidence type="ECO:0000313" key="2">
    <source>
        <dbReference type="EMBL" id="KAJ7721182.1"/>
    </source>
</evidence>
<dbReference type="AlphaFoldDB" id="A0AAD7HHZ4"/>